<sequence>MKKLISPDNDDLISIKKEKDCNFTEPQCFSNYSVIFIPKGKGHYHADFGVFEFEGPTILFSTPLQHIYLVSDDHIPFVMLQFHGDFYCIEYHKEQVSCNGLLFNNIYIEPSIVLNESEAKMFLLLLDDMENELMKDNPDDVVLISYLQLFLAKSSGIKNKSIENDKRLNKRDEQMETFMRLLDENYLKLHKPNDYAGLLAMTPNNFSKRCIRYFKKSPSALIQERIILEAKKKLHLTRMSIKEIAYSLNFEDEYYFSRFFKKVTTISPQFYRERTGISIVADLSN</sequence>
<feature type="domain" description="HTH araC/xylS-type" evidence="4">
    <location>
        <begin position="176"/>
        <end position="274"/>
    </location>
</feature>
<evidence type="ECO:0000256" key="1">
    <source>
        <dbReference type="ARBA" id="ARBA00023015"/>
    </source>
</evidence>
<dbReference type="Pfam" id="PF12833">
    <property type="entry name" value="HTH_18"/>
    <property type="match status" value="1"/>
</dbReference>
<evidence type="ECO:0000259" key="4">
    <source>
        <dbReference type="PROSITE" id="PS01124"/>
    </source>
</evidence>
<organism evidence="5 6">
    <name type="scientific">Flavobacterium artemisiae</name>
    <dbReference type="NCBI Taxonomy" id="2126556"/>
    <lineage>
        <taxon>Bacteria</taxon>
        <taxon>Pseudomonadati</taxon>
        <taxon>Bacteroidota</taxon>
        <taxon>Flavobacteriia</taxon>
        <taxon>Flavobacteriales</taxon>
        <taxon>Flavobacteriaceae</taxon>
        <taxon>Flavobacterium</taxon>
    </lineage>
</organism>
<keyword evidence="1" id="KW-0805">Transcription regulation</keyword>
<dbReference type="InterPro" id="IPR009057">
    <property type="entry name" value="Homeodomain-like_sf"/>
</dbReference>
<gene>
    <name evidence="5" type="ORF">ACFSC2_22070</name>
</gene>
<protein>
    <submittedName>
        <fullName evidence="5">Helix-turn-helix domain-containing protein</fullName>
    </submittedName>
</protein>
<dbReference type="Gene3D" id="1.10.10.60">
    <property type="entry name" value="Homeodomain-like"/>
    <property type="match status" value="1"/>
</dbReference>
<evidence type="ECO:0000256" key="2">
    <source>
        <dbReference type="ARBA" id="ARBA00023125"/>
    </source>
</evidence>
<dbReference type="RefSeq" id="WP_379813259.1">
    <property type="nucleotide sequence ID" value="NZ_JBHUDZ010000018.1"/>
</dbReference>
<evidence type="ECO:0000313" key="5">
    <source>
        <dbReference type="EMBL" id="MFD1605439.1"/>
    </source>
</evidence>
<comment type="caution">
    <text evidence="5">The sequence shown here is derived from an EMBL/GenBank/DDBJ whole genome shotgun (WGS) entry which is preliminary data.</text>
</comment>
<keyword evidence="6" id="KW-1185">Reference proteome</keyword>
<dbReference type="Proteomes" id="UP001597138">
    <property type="component" value="Unassembled WGS sequence"/>
</dbReference>
<dbReference type="SUPFAM" id="SSF46689">
    <property type="entry name" value="Homeodomain-like"/>
    <property type="match status" value="1"/>
</dbReference>
<keyword evidence="2" id="KW-0238">DNA-binding</keyword>
<dbReference type="PANTHER" id="PTHR43280">
    <property type="entry name" value="ARAC-FAMILY TRANSCRIPTIONAL REGULATOR"/>
    <property type="match status" value="1"/>
</dbReference>
<evidence type="ECO:0000313" key="6">
    <source>
        <dbReference type="Proteomes" id="UP001597138"/>
    </source>
</evidence>
<accession>A0ABW4HJ24</accession>
<name>A0ABW4HJ24_9FLAO</name>
<dbReference type="EMBL" id="JBHUDZ010000018">
    <property type="protein sequence ID" value="MFD1605439.1"/>
    <property type="molecule type" value="Genomic_DNA"/>
</dbReference>
<dbReference type="PROSITE" id="PS01124">
    <property type="entry name" value="HTH_ARAC_FAMILY_2"/>
    <property type="match status" value="1"/>
</dbReference>
<dbReference type="InterPro" id="IPR018060">
    <property type="entry name" value="HTH_AraC"/>
</dbReference>
<evidence type="ECO:0000256" key="3">
    <source>
        <dbReference type="ARBA" id="ARBA00023163"/>
    </source>
</evidence>
<dbReference type="SMART" id="SM00342">
    <property type="entry name" value="HTH_ARAC"/>
    <property type="match status" value="1"/>
</dbReference>
<dbReference type="PANTHER" id="PTHR43280:SF32">
    <property type="entry name" value="TRANSCRIPTIONAL REGULATORY PROTEIN"/>
    <property type="match status" value="1"/>
</dbReference>
<keyword evidence="3" id="KW-0804">Transcription</keyword>
<proteinExistence type="predicted"/>
<reference evidence="6" key="1">
    <citation type="journal article" date="2019" name="Int. J. Syst. Evol. Microbiol.">
        <title>The Global Catalogue of Microorganisms (GCM) 10K type strain sequencing project: providing services to taxonomists for standard genome sequencing and annotation.</title>
        <authorList>
            <consortium name="The Broad Institute Genomics Platform"/>
            <consortium name="The Broad Institute Genome Sequencing Center for Infectious Disease"/>
            <person name="Wu L."/>
            <person name="Ma J."/>
        </authorList>
    </citation>
    <scope>NUCLEOTIDE SEQUENCE [LARGE SCALE GENOMIC DNA]</scope>
    <source>
        <strain evidence="6">CCUG 70865</strain>
    </source>
</reference>